<dbReference type="EMBL" id="JAWZYT010000702">
    <property type="protein sequence ID" value="KAK4319995.1"/>
    <property type="molecule type" value="Genomic_DNA"/>
</dbReference>
<name>A0AAE1Q491_9EUCA</name>
<protein>
    <submittedName>
        <fullName evidence="1">Uncharacterized protein</fullName>
    </submittedName>
</protein>
<evidence type="ECO:0000313" key="2">
    <source>
        <dbReference type="Proteomes" id="UP001292094"/>
    </source>
</evidence>
<gene>
    <name evidence="1" type="ORF">Pmani_009117</name>
</gene>
<accession>A0AAE1Q491</accession>
<proteinExistence type="predicted"/>
<reference evidence="1" key="1">
    <citation type="submission" date="2023-11" db="EMBL/GenBank/DDBJ databases">
        <title>Genome assemblies of two species of porcelain crab, Petrolisthes cinctipes and Petrolisthes manimaculis (Anomura: Porcellanidae).</title>
        <authorList>
            <person name="Angst P."/>
        </authorList>
    </citation>
    <scope>NUCLEOTIDE SEQUENCE</scope>
    <source>
        <strain evidence="1">PB745_02</strain>
        <tissue evidence="1">Gill</tissue>
    </source>
</reference>
<dbReference type="Proteomes" id="UP001292094">
    <property type="component" value="Unassembled WGS sequence"/>
</dbReference>
<evidence type="ECO:0000313" key="1">
    <source>
        <dbReference type="EMBL" id="KAK4319995.1"/>
    </source>
</evidence>
<organism evidence="1 2">
    <name type="scientific">Petrolisthes manimaculis</name>
    <dbReference type="NCBI Taxonomy" id="1843537"/>
    <lineage>
        <taxon>Eukaryota</taxon>
        <taxon>Metazoa</taxon>
        <taxon>Ecdysozoa</taxon>
        <taxon>Arthropoda</taxon>
        <taxon>Crustacea</taxon>
        <taxon>Multicrustacea</taxon>
        <taxon>Malacostraca</taxon>
        <taxon>Eumalacostraca</taxon>
        <taxon>Eucarida</taxon>
        <taxon>Decapoda</taxon>
        <taxon>Pleocyemata</taxon>
        <taxon>Anomura</taxon>
        <taxon>Galatheoidea</taxon>
        <taxon>Porcellanidae</taxon>
        <taxon>Petrolisthes</taxon>
    </lineage>
</organism>
<keyword evidence="2" id="KW-1185">Reference proteome</keyword>
<dbReference type="AlphaFoldDB" id="A0AAE1Q491"/>
<comment type="caution">
    <text evidence="1">The sequence shown here is derived from an EMBL/GenBank/DDBJ whole genome shotgun (WGS) entry which is preliminary data.</text>
</comment>
<sequence>MGTIHFWQQTKTGNYPLLAADKDWELSTFGSRQRLGTIHFWQQTKTGNYPLLAADKDWELSTFGSRQRLGTIHFWQQTKTGNYPLLAAWIQAQCEKDDQCCDDVIGYPGSLSSETADNNSERQGTGEADTGKQYNKLVLAITELRADVKKIAQKVEKEKIERKKKTYAEATYSTNHVKSDFNQQAVYMKSKNGISVTEENNVDIINALKTVPTVAMKTVSDNAIKLVFPNNEAKNRGIGALEQTEDYDNYELSYERKLWSKIAVTHVPNTIEETQRLRSR</sequence>